<dbReference type="RefSeq" id="WP_307257285.1">
    <property type="nucleotide sequence ID" value="NZ_JAUSUC010000017.1"/>
</dbReference>
<keyword evidence="2" id="KW-0378">Hydrolase</keyword>
<dbReference type="EMBL" id="JAUSUC010000017">
    <property type="protein sequence ID" value="MDQ0215289.1"/>
    <property type="molecule type" value="Genomic_DNA"/>
</dbReference>
<dbReference type="PANTHER" id="PTHR47992">
    <property type="entry name" value="PROTEIN PHOSPHATASE"/>
    <property type="match status" value="1"/>
</dbReference>
<evidence type="ECO:0000313" key="2">
    <source>
        <dbReference type="EMBL" id="MDQ0215289.1"/>
    </source>
</evidence>
<evidence type="ECO:0000313" key="3">
    <source>
        <dbReference type="Proteomes" id="UP001237207"/>
    </source>
</evidence>
<dbReference type="Proteomes" id="UP001237207">
    <property type="component" value="Unassembled WGS sequence"/>
</dbReference>
<dbReference type="InterPro" id="IPR036457">
    <property type="entry name" value="PPM-type-like_dom_sf"/>
</dbReference>
<dbReference type="Gene3D" id="3.60.40.10">
    <property type="entry name" value="PPM-type phosphatase domain"/>
    <property type="match status" value="1"/>
</dbReference>
<dbReference type="InterPro" id="IPR015655">
    <property type="entry name" value="PP2C"/>
</dbReference>
<dbReference type="Pfam" id="PF13672">
    <property type="entry name" value="PP2C_2"/>
    <property type="match status" value="1"/>
</dbReference>
<dbReference type="CDD" id="cd00143">
    <property type="entry name" value="PP2Cc"/>
    <property type="match status" value="1"/>
</dbReference>
<dbReference type="SMART" id="SM00332">
    <property type="entry name" value="PP2Cc"/>
    <property type="match status" value="1"/>
</dbReference>
<dbReference type="PROSITE" id="PS51746">
    <property type="entry name" value="PPM_2"/>
    <property type="match status" value="1"/>
</dbReference>
<accession>A0AAJ1T3L1</accession>
<name>A0AAJ1T3L1_9BACI</name>
<dbReference type="GO" id="GO:0004722">
    <property type="term" value="F:protein serine/threonine phosphatase activity"/>
    <property type="evidence" value="ECO:0007669"/>
    <property type="project" value="UniProtKB-EC"/>
</dbReference>
<dbReference type="SUPFAM" id="SSF81606">
    <property type="entry name" value="PP2C-like"/>
    <property type="match status" value="1"/>
</dbReference>
<keyword evidence="3" id="KW-1185">Reference proteome</keyword>
<sequence length="249" mass="28290">MYQIYGVTDVGVVRTNNEDGFVVNDRVIVDGEFQTELASSFIIAVADGLGGEKAGEVASSIVLEQCAHQSPMNSEEEVREFIEEKIQQQLFHHIKGHPETTGMGSTIAGINCLNDEMMIFHVGDSRVYRYRDDWLKPLTKDHSLVELLYDSGQIKQSEKFYHSERNILLRSLGQPAVEIECKRLPYPSKRKDIFLLCSDGLTNYVKDDEIEQYFQRKSNIKDTARSLLEIAKERGGADNITIVLIERIE</sequence>
<reference evidence="2" key="1">
    <citation type="submission" date="2023-07" db="EMBL/GenBank/DDBJ databases">
        <title>Genomic Encyclopedia of Type Strains, Phase IV (KMG-IV): sequencing the most valuable type-strain genomes for metagenomic binning, comparative biology and taxonomic classification.</title>
        <authorList>
            <person name="Goeker M."/>
        </authorList>
    </citation>
    <scope>NUCLEOTIDE SEQUENCE</scope>
    <source>
        <strain evidence="2">DSM 23947</strain>
    </source>
</reference>
<comment type="caution">
    <text evidence="2">The sequence shown here is derived from an EMBL/GenBank/DDBJ whole genome shotgun (WGS) entry which is preliminary data.</text>
</comment>
<dbReference type="EC" id="3.1.3.16" evidence="2"/>
<evidence type="ECO:0000259" key="1">
    <source>
        <dbReference type="PROSITE" id="PS51746"/>
    </source>
</evidence>
<dbReference type="AlphaFoldDB" id="A0AAJ1T3L1"/>
<dbReference type="InterPro" id="IPR001932">
    <property type="entry name" value="PPM-type_phosphatase-like_dom"/>
</dbReference>
<dbReference type="SMART" id="SM00331">
    <property type="entry name" value="PP2C_SIG"/>
    <property type="match status" value="1"/>
</dbReference>
<proteinExistence type="predicted"/>
<feature type="domain" description="PPM-type phosphatase" evidence="1">
    <location>
        <begin position="4"/>
        <end position="247"/>
    </location>
</feature>
<protein>
    <submittedName>
        <fullName evidence="2">Protein phosphatase</fullName>
        <ecNumber evidence="2">3.1.3.16</ecNumber>
    </submittedName>
</protein>
<gene>
    <name evidence="2" type="ORF">J2S13_001689</name>
</gene>
<organism evidence="2 3">
    <name type="scientific">Oikeobacillus pervagus</name>
    <dbReference type="NCBI Taxonomy" id="1325931"/>
    <lineage>
        <taxon>Bacteria</taxon>
        <taxon>Bacillati</taxon>
        <taxon>Bacillota</taxon>
        <taxon>Bacilli</taxon>
        <taxon>Bacillales</taxon>
        <taxon>Bacillaceae</taxon>
        <taxon>Oikeobacillus</taxon>
    </lineage>
</organism>